<organism evidence="3 4">
    <name type="scientific">Gomphillus americanus</name>
    <dbReference type="NCBI Taxonomy" id="1940652"/>
    <lineage>
        <taxon>Eukaryota</taxon>
        <taxon>Fungi</taxon>
        <taxon>Dikarya</taxon>
        <taxon>Ascomycota</taxon>
        <taxon>Pezizomycotina</taxon>
        <taxon>Lecanoromycetes</taxon>
        <taxon>OSLEUM clade</taxon>
        <taxon>Ostropomycetidae</taxon>
        <taxon>Ostropales</taxon>
        <taxon>Graphidaceae</taxon>
        <taxon>Gomphilloideae</taxon>
        <taxon>Gomphillus</taxon>
    </lineage>
</organism>
<gene>
    <name evidence="3" type="ORF">GOMPHAMPRED_000001</name>
</gene>
<comment type="caution">
    <text evidence="3">The sequence shown here is derived from an EMBL/GenBank/DDBJ whole genome shotgun (WGS) entry which is preliminary data.</text>
</comment>
<dbReference type="InterPro" id="IPR057684">
    <property type="entry name" value="DUF7924"/>
</dbReference>
<reference evidence="3" key="1">
    <citation type="submission" date="2021-03" db="EMBL/GenBank/DDBJ databases">
        <authorList>
            <person name="Tagirdzhanova G."/>
        </authorList>
    </citation>
    <scope>NUCLEOTIDE SEQUENCE</scope>
</reference>
<dbReference type="Pfam" id="PF25545">
    <property type="entry name" value="DUF7924"/>
    <property type="match status" value="1"/>
</dbReference>
<proteinExistence type="predicted"/>
<sequence length="448" mass="50298">MSLQHQTDTDYKKIRKRKRSTPEPSKGTHIDQFLPEFWDNLSTIPLTRRALIELNRRNKLPHCCSRATNNHYFLRNLISKHPDLPRFARQGGPDLTDLRGYLLDMPKSRKTTSLNTSAKASAKANTATTKNTGNTSPYDRAFGQHLIDHGIYPEDYDAKEDLVPSNLAEIVEISHRARRSLSPSVFTAEDFQEIKKQKIAARKEQQATELARCLGGKLKRPYTRSGGIRFTNLAPLTDGSITPGNPDIFYGSYTELLSAQARVELRHLIIPSTEEDHPALPNFTVAVKGPGGSIDVAKRQARYDGALCARAMETGNRLPDGNAYAITCVYHPDLLTMYTSHPHKTSHRTEYLMTAIDSFALSTQHGYVAGATAYRNLRDWAEEQRLETITRINERFSSRPEHISLDDALGNAVRQESLPKSNSPQRLAAEEAGSQPQRSSRRKRKHGG</sequence>
<keyword evidence="4" id="KW-1185">Reference proteome</keyword>
<accession>A0A8H3I4D2</accession>
<feature type="region of interest" description="Disordered" evidence="1">
    <location>
        <begin position="110"/>
        <end position="137"/>
    </location>
</feature>
<name>A0A8H3I4D2_9LECA</name>
<evidence type="ECO:0000313" key="4">
    <source>
        <dbReference type="Proteomes" id="UP000664169"/>
    </source>
</evidence>
<feature type="compositionally biased region" description="Basic residues" evidence="1">
    <location>
        <begin position="439"/>
        <end position="448"/>
    </location>
</feature>
<feature type="compositionally biased region" description="Low complexity" evidence="1">
    <location>
        <begin position="111"/>
        <end position="136"/>
    </location>
</feature>
<feature type="region of interest" description="Disordered" evidence="1">
    <location>
        <begin position="414"/>
        <end position="448"/>
    </location>
</feature>
<feature type="region of interest" description="Disordered" evidence="1">
    <location>
        <begin position="1"/>
        <end position="28"/>
    </location>
</feature>
<evidence type="ECO:0000259" key="2">
    <source>
        <dbReference type="Pfam" id="PF25545"/>
    </source>
</evidence>
<dbReference type="AlphaFoldDB" id="A0A8H3I4D2"/>
<dbReference type="Proteomes" id="UP000664169">
    <property type="component" value="Unassembled WGS sequence"/>
</dbReference>
<dbReference type="EMBL" id="CAJPDQ010000001">
    <property type="protein sequence ID" value="CAF9902825.1"/>
    <property type="molecule type" value="Genomic_DNA"/>
</dbReference>
<protein>
    <recommendedName>
        <fullName evidence="2">DUF7924 domain-containing protein</fullName>
    </recommendedName>
</protein>
<dbReference type="OrthoDB" id="5336565at2759"/>
<evidence type="ECO:0000256" key="1">
    <source>
        <dbReference type="SAM" id="MobiDB-lite"/>
    </source>
</evidence>
<feature type="domain" description="DUF7924" evidence="2">
    <location>
        <begin position="242"/>
        <end position="390"/>
    </location>
</feature>
<evidence type="ECO:0000313" key="3">
    <source>
        <dbReference type="EMBL" id="CAF9902825.1"/>
    </source>
</evidence>